<reference evidence="4 5" key="1">
    <citation type="journal article" date="2019" name="Int. J. Syst. Evol. Microbiol.">
        <title>The Global Catalogue of Microorganisms (GCM) 10K type strain sequencing project: providing services to taxonomists for standard genome sequencing and annotation.</title>
        <authorList>
            <consortium name="The Broad Institute Genomics Platform"/>
            <consortium name="The Broad Institute Genome Sequencing Center for Infectious Disease"/>
            <person name="Wu L."/>
            <person name="Ma J."/>
        </authorList>
    </citation>
    <scope>NUCLEOTIDE SEQUENCE [LARGE SCALE GENOMIC DNA]</scope>
    <source>
        <strain evidence="4 5">JCM 14306</strain>
    </source>
</reference>
<gene>
    <name evidence="4" type="ORF">GCM10009744_13520</name>
</gene>
<accession>A0ABN2F238</accession>
<proteinExistence type="predicted"/>
<feature type="domain" description="GerMN" evidence="3">
    <location>
        <begin position="211"/>
        <end position="298"/>
    </location>
</feature>
<dbReference type="PROSITE" id="PS51257">
    <property type="entry name" value="PROKAR_LIPOPROTEIN"/>
    <property type="match status" value="1"/>
</dbReference>
<dbReference type="Pfam" id="PF10646">
    <property type="entry name" value="Germane"/>
    <property type="match status" value="1"/>
</dbReference>
<protein>
    <submittedName>
        <fullName evidence="4">LpqB family beta-propeller domain-containing protein</fullName>
    </submittedName>
</protein>
<keyword evidence="2" id="KW-0732">Signal</keyword>
<feature type="chain" id="PRO_5045903296" evidence="2">
    <location>
        <begin position="22"/>
        <end position="602"/>
    </location>
</feature>
<feature type="signal peptide" evidence="2">
    <location>
        <begin position="1"/>
        <end position="21"/>
    </location>
</feature>
<evidence type="ECO:0000313" key="4">
    <source>
        <dbReference type="EMBL" id="GAA1627048.1"/>
    </source>
</evidence>
<dbReference type="InterPro" id="IPR059026">
    <property type="entry name" value="LpqB_N"/>
</dbReference>
<keyword evidence="5" id="KW-1185">Reference proteome</keyword>
<dbReference type="RefSeq" id="WP_344109910.1">
    <property type="nucleotide sequence ID" value="NZ_BAAANE010000004.1"/>
</dbReference>
<organism evidence="4 5">
    <name type="scientific">Kribbella alba</name>
    <dbReference type="NCBI Taxonomy" id="190197"/>
    <lineage>
        <taxon>Bacteria</taxon>
        <taxon>Bacillati</taxon>
        <taxon>Actinomycetota</taxon>
        <taxon>Actinomycetes</taxon>
        <taxon>Propionibacteriales</taxon>
        <taxon>Kribbellaceae</taxon>
        <taxon>Kribbella</taxon>
    </lineage>
</organism>
<dbReference type="SMART" id="SM00909">
    <property type="entry name" value="Germane"/>
    <property type="match status" value="1"/>
</dbReference>
<name>A0ABN2F238_9ACTN</name>
<evidence type="ECO:0000256" key="1">
    <source>
        <dbReference type="SAM" id="MobiDB-lite"/>
    </source>
</evidence>
<dbReference type="InterPro" id="IPR018910">
    <property type="entry name" value="LpqB_C"/>
</dbReference>
<dbReference type="InterPro" id="IPR019606">
    <property type="entry name" value="GerMN"/>
</dbReference>
<feature type="region of interest" description="Disordered" evidence="1">
    <location>
        <begin position="578"/>
        <end position="602"/>
    </location>
</feature>
<dbReference type="SUPFAM" id="SSF69304">
    <property type="entry name" value="Tricorn protease N-terminal domain"/>
    <property type="match status" value="1"/>
</dbReference>
<evidence type="ECO:0000259" key="3">
    <source>
        <dbReference type="SMART" id="SM00909"/>
    </source>
</evidence>
<sequence>MRVKLPAALPAAALAVAVLLAGCATVPTQGPIRSGSQAGLAPDITGIGVEAQAPRDNATPLNVVNGFLEAMADSRAFDVARKYLTPEAAAAWKPESQIQVYDQSSTKAVALLPGPPETPAVELNAPLISTINQRGSWAPATNNQPAKFVFKLVKVDNQWRVTTPPPGVFLGSFQLEPKLTPRYLYFFNPERNMLVPDQVYLPNNLPPGQTATQLVQELLKGPTDRLGNGVVSAAPPGTQVNVSVPVDLGVATVALSDTAAGLGEEERRQLAAQIAWTLRPISTRIRITVGGARLFPDDPSDIIQFASTGQYDPSIPGAQSKDLYGVRRPGGKIVHIVGLGDGQTIEARPVDGSQLYGLSAESFAVSLRGEFGAVVTRSNGDGVVAVARLDSTDKTDKIDSIPTDGKVLRPSFDNDDNLWILDRADRTKPRLRMRSKDGKLTEVSTSFGGDTPITLRVAPDGVRVLMVMKSKNSSATYVQTGAITTNDARQVVFGQFHRLELALTDITDASWNQPGILVAGKSAPGASRQPWQVDIDGSRLRLLTGASSLFEATKVASNPNIDTLPVVQDAQGRLHWQQKDSSWTGLDDGAGQDPRVDPVYPG</sequence>
<dbReference type="Proteomes" id="UP001501319">
    <property type="component" value="Unassembled WGS sequence"/>
</dbReference>
<dbReference type="Pfam" id="PF25976">
    <property type="entry name" value="LpqB_N"/>
    <property type="match status" value="1"/>
</dbReference>
<dbReference type="EMBL" id="BAAANE010000004">
    <property type="protein sequence ID" value="GAA1627048.1"/>
    <property type="molecule type" value="Genomic_DNA"/>
</dbReference>
<evidence type="ECO:0000256" key="2">
    <source>
        <dbReference type="SAM" id="SignalP"/>
    </source>
</evidence>
<evidence type="ECO:0000313" key="5">
    <source>
        <dbReference type="Proteomes" id="UP001501319"/>
    </source>
</evidence>
<comment type="caution">
    <text evidence="4">The sequence shown here is derived from an EMBL/GenBank/DDBJ whole genome shotgun (WGS) entry which is preliminary data.</text>
</comment>
<dbReference type="Pfam" id="PF10647">
    <property type="entry name" value="Gmad1"/>
    <property type="match status" value="1"/>
</dbReference>